<name>A0A8T3VG71_9EURY</name>
<dbReference type="Proteomes" id="UP000762703">
    <property type="component" value="Unassembled WGS sequence"/>
</dbReference>
<gene>
    <name evidence="1" type="ORF">E7Z73_06990</name>
</gene>
<reference evidence="1" key="1">
    <citation type="submission" date="2019-04" db="EMBL/GenBank/DDBJ databases">
        <title>Evolution of Biomass-Degrading Anaerobic Consortia Revealed by Metagenomics.</title>
        <authorList>
            <person name="Peng X."/>
        </authorList>
    </citation>
    <scope>NUCLEOTIDE SEQUENCE</scope>
    <source>
        <strain evidence="1">SIG12</strain>
    </source>
</reference>
<evidence type="ECO:0008006" key="3">
    <source>
        <dbReference type="Google" id="ProtNLM"/>
    </source>
</evidence>
<sequence length="674" mass="70610">MNTTTAIEEIANPRVNHTYKLKANIHDENGKLVKEGIVQFYLDGVDIGYIDLSENQGHQNALRSGLLGAGEDDEPYLEYTPTQAGNFKLSAVYEGTTVYKSSSSETDFIVKESWKNTTKLVTSDVTTSYKGDSELIVTLMDVDAGKVISGAVLTVNLNNVAYTLKTNSKGKASLSIPSNLAPKTYTATISYDGNEAYESSTTTAKIVVNKAGTIISAPDVSLAYKDPNGELVATIISEHGKPLVVNLNINFNGENYAVKTDSNGQASIPVGILAPGTYTATISYKGSSNYKSSTATAKVKVTKAATIITAPDVTVAYKDPNGELVATIVNEHGKPLVVNLNINFNGKDYTVKTDSNGQARIAIGTLAPGKYSATISYKGSSNYKASSTTAKVTVTKSGTIISAPDINVAYKDPNGELVATIINEHGKPLVVTLNFELNGKTYTAKTDSNGQASIAIGTLAPGKYSATVSYKGSSNYKASSTTALVTVTKADTVISASDVSLAYKDPNGELVATIVSEHGKALVVTLNVNLNGKDYSVRTDSNGQASIPLGTLTPGTYTATISYKGSANYKASSTTAKVTVTKAGTIITAPDVSVACGDPNGKLVSTITNEHGKPLVVNLNVELNGKTYKVKSDSNGQISVSTADLAPGTYEAAISYNGSSNYKASSTTANIQVK</sequence>
<evidence type="ECO:0000313" key="2">
    <source>
        <dbReference type="Proteomes" id="UP000762703"/>
    </source>
</evidence>
<organism evidence="1 2">
    <name type="scientific">Methanobrevibacter millerae</name>
    <dbReference type="NCBI Taxonomy" id="230361"/>
    <lineage>
        <taxon>Archaea</taxon>
        <taxon>Methanobacteriati</taxon>
        <taxon>Methanobacteriota</taxon>
        <taxon>Methanomada group</taxon>
        <taxon>Methanobacteria</taxon>
        <taxon>Methanobacteriales</taxon>
        <taxon>Methanobacteriaceae</taxon>
        <taxon>Methanobrevibacter</taxon>
    </lineage>
</organism>
<evidence type="ECO:0000313" key="1">
    <source>
        <dbReference type="EMBL" id="MBE6505465.1"/>
    </source>
</evidence>
<dbReference type="InterPro" id="IPR013783">
    <property type="entry name" value="Ig-like_fold"/>
</dbReference>
<comment type="caution">
    <text evidence="1">The sequence shown here is derived from an EMBL/GenBank/DDBJ whole genome shotgun (WGS) entry which is preliminary data.</text>
</comment>
<dbReference type="AlphaFoldDB" id="A0A8T3VG71"/>
<proteinExistence type="predicted"/>
<dbReference type="Gene3D" id="2.60.40.1120">
    <property type="entry name" value="Carboxypeptidase-like, regulatory domain"/>
    <property type="match status" value="3"/>
</dbReference>
<dbReference type="RefSeq" id="WP_303737117.1">
    <property type="nucleotide sequence ID" value="NZ_SUTE01000053.1"/>
</dbReference>
<dbReference type="Gene3D" id="2.60.40.10">
    <property type="entry name" value="Immunoglobulins"/>
    <property type="match status" value="2"/>
</dbReference>
<dbReference type="EMBL" id="SUTE01000053">
    <property type="protein sequence ID" value="MBE6505465.1"/>
    <property type="molecule type" value="Genomic_DNA"/>
</dbReference>
<protein>
    <recommendedName>
        <fullName evidence="3">Adhesin-like protein</fullName>
    </recommendedName>
</protein>
<accession>A0A8T3VG71</accession>